<proteinExistence type="predicted"/>
<name>A0ACC2FIM5_DALPE</name>
<organism evidence="1 2">
    <name type="scientific">Dallia pectoralis</name>
    <name type="common">Alaska blackfish</name>
    <dbReference type="NCBI Taxonomy" id="75939"/>
    <lineage>
        <taxon>Eukaryota</taxon>
        <taxon>Metazoa</taxon>
        <taxon>Chordata</taxon>
        <taxon>Craniata</taxon>
        <taxon>Vertebrata</taxon>
        <taxon>Euteleostomi</taxon>
        <taxon>Actinopterygii</taxon>
        <taxon>Neopterygii</taxon>
        <taxon>Teleostei</taxon>
        <taxon>Protacanthopterygii</taxon>
        <taxon>Esociformes</taxon>
        <taxon>Umbridae</taxon>
        <taxon>Dallia</taxon>
    </lineage>
</organism>
<comment type="caution">
    <text evidence="1">The sequence shown here is derived from an EMBL/GenBank/DDBJ whole genome shotgun (WGS) entry which is preliminary data.</text>
</comment>
<keyword evidence="2" id="KW-1185">Reference proteome</keyword>
<evidence type="ECO:0000313" key="1">
    <source>
        <dbReference type="EMBL" id="KAJ7991142.1"/>
    </source>
</evidence>
<reference evidence="1" key="1">
    <citation type="submission" date="2021-05" db="EMBL/GenBank/DDBJ databases">
        <authorList>
            <person name="Pan Q."/>
            <person name="Jouanno E."/>
            <person name="Zahm M."/>
            <person name="Klopp C."/>
            <person name="Cabau C."/>
            <person name="Louis A."/>
            <person name="Berthelot C."/>
            <person name="Parey E."/>
            <person name="Roest Crollius H."/>
            <person name="Montfort J."/>
            <person name="Robinson-Rechavi M."/>
            <person name="Bouchez O."/>
            <person name="Lampietro C."/>
            <person name="Lopez Roques C."/>
            <person name="Donnadieu C."/>
            <person name="Postlethwait J."/>
            <person name="Bobe J."/>
            <person name="Dillon D."/>
            <person name="Chandos A."/>
            <person name="von Hippel F."/>
            <person name="Guiguen Y."/>
        </authorList>
    </citation>
    <scope>NUCLEOTIDE SEQUENCE</scope>
    <source>
        <strain evidence="1">YG-Jan2019</strain>
    </source>
</reference>
<protein>
    <submittedName>
        <fullName evidence="1">Uncharacterized protein</fullName>
    </submittedName>
</protein>
<dbReference type="EMBL" id="CM055754">
    <property type="protein sequence ID" value="KAJ7991142.1"/>
    <property type="molecule type" value="Genomic_DNA"/>
</dbReference>
<accession>A0ACC2FIM5</accession>
<dbReference type="Proteomes" id="UP001157502">
    <property type="component" value="Chromosome 27"/>
</dbReference>
<sequence length="333" mass="37823">MSEVMNTTLGMLNVTTPTHEPCYATSPDKRRVFLYLYMAIIIVGIPCNVFSLYVSWQHIRQRNDLGVYLFNLALADLLTTTGLSLLVSFMWRGEWHHGEVMCYLSVILLYSNLYASDGLLCCIAMNRYLAVVHPLKYAALRRRDTAGVISAAIWVLVVTLNSVTVTWVKSGKGNNPVCFQLLDTEKTSLVNVTRFLLGFLFPVLMVSFCCRRICAAVRTNRATEEQERRRVFRLLGVVLVTLGLCFGPIHILMLFSSLRLRCDGSWYLMYNVSMTMSALNILADPFLYCFVTRLGKAHVTQVVHFLKRTKKENSRELVRLNSSPPQTSSLVHE</sequence>
<gene>
    <name evidence="1" type="ORF">DPEC_G00294190</name>
</gene>
<evidence type="ECO:0000313" key="2">
    <source>
        <dbReference type="Proteomes" id="UP001157502"/>
    </source>
</evidence>